<dbReference type="PANTHER" id="PTHR10110">
    <property type="entry name" value="SODIUM/HYDROGEN EXCHANGER"/>
    <property type="match status" value="1"/>
</dbReference>
<dbReference type="InterPro" id="IPR006153">
    <property type="entry name" value="Cation/H_exchanger_TM"/>
</dbReference>
<feature type="domain" description="Cation/H+ exchanger transmembrane" evidence="11">
    <location>
        <begin position="13"/>
        <end position="331"/>
    </location>
</feature>
<dbReference type="GO" id="GO:0098719">
    <property type="term" value="P:sodium ion import across plasma membrane"/>
    <property type="evidence" value="ECO:0007669"/>
    <property type="project" value="TreeGrafter"/>
</dbReference>
<evidence type="ECO:0000256" key="10">
    <source>
        <dbReference type="SAM" id="Phobius"/>
    </source>
</evidence>
<keyword evidence="4 10" id="KW-0812">Transmembrane</keyword>
<keyword evidence="7" id="KW-0406">Ion transport</keyword>
<dbReference type="GO" id="GO:0015386">
    <property type="term" value="F:potassium:proton antiporter activity"/>
    <property type="evidence" value="ECO:0007669"/>
    <property type="project" value="TreeGrafter"/>
</dbReference>
<keyword evidence="5 10" id="KW-1133">Transmembrane helix</keyword>
<feature type="transmembrane region" description="Helical" evidence="10">
    <location>
        <begin position="233"/>
        <end position="249"/>
    </location>
</feature>
<comment type="subcellular location">
    <subcellularLocation>
        <location evidence="1">Cell membrane</location>
        <topology evidence="1">Multi-pass membrane protein</topology>
    </subcellularLocation>
</comment>
<feature type="transmembrane region" description="Helical" evidence="10">
    <location>
        <begin position="113"/>
        <end position="133"/>
    </location>
</feature>
<feature type="transmembrane region" description="Helical" evidence="10">
    <location>
        <begin position="300"/>
        <end position="327"/>
    </location>
</feature>
<dbReference type="EMBL" id="VMNW02000037">
    <property type="protein sequence ID" value="KAA9158067.1"/>
    <property type="molecule type" value="Genomic_DNA"/>
</dbReference>
<evidence type="ECO:0000313" key="13">
    <source>
        <dbReference type="Proteomes" id="UP000319769"/>
    </source>
</evidence>
<evidence type="ECO:0000256" key="3">
    <source>
        <dbReference type="ARBA" id="ARBA00022475"/>
    </source>
</evidence>
<keyword evidence="6" id="KW-0915">Sodium</keyword>
<feature type="domain" description="Cation/H+ exchanger transmembrane" evidence="11">
    <location>
        <begin position="391"/>
        <end position="451"/>
    </location>
</feature>
<dbReference type="Pfam" id="PF00999">
    <property type="entry name" value="Na_H_Exchanger"/>
    <property type="match status" value="2"/>
</dbReference>
<feature type="transmembrane region" description="Helical" evidence="10">
    <location>
        <begin position="181"/>
        <end position="198"/>
    </location>
</feature>
<feature type="transmembrane region" description="Helical" evidence="10">
    <location>
        <begin position="426"/>
        <end position="451"/>
    </location>
</feature>
<organism evidence="12 13">
    <name type="scientific">Amycolatopsis acidicola</name>
    <dbReference type="NCBI Taxonomy" id="2596893"/>
    <lineage>
        <taxon>Bacteria</taxon>
        <taxon>Bacillati</taxon>
        <taxon>Actinomycetota</taxon>
        <taxon>Actinomycetes</taxon>
        <taxon>Pseudonocardiales</taxon>
        <taxon>Pseudonocardiaceae</taxon>
        <taxon>Amycolatopsis</taxon>
    </lineage>
</organism>
<accession>A0A5N0V0N3</accession>
<name>A0A5N0V0N3_9PSEU</name>
<feature type="transmembrane region" description="Helical" evidence="10">
    <location>
        <begin position="87"/>
        <end position="107"/>
    </location>
</feature>
<reference evidence="12" key="1">
    <citation type="submission" date="2019-09" db="EMBL/GenBank/DDBJ databases">
        <authorList>
            <person name="Teo W.F.A."/>
            <person name="Duangmal K."/>
        </authorList>
    </citation>
    <scope>NUCLEOTIDE SEQUENCE [LARGE SCALE GENOMIC DNA]</scope>
    <source>
        <strain evidence="12">K81G1</strain>
    </source>
</reference>
<evidence type="ECO:0000256" key="9">
    <source>
        <dbReference type="ARBA" id="ARBA00023201"/>
    </source>
</evidence>
<keyword evidence="9" id="KW-0739">Sodium transport</keyword>
<feature type="transmembrane region" description="Helical" evidence="10">
    <location>
        <begin position="270"/>
        <end position="288"/>
    </location>
</feature>
<feature type="transmembrane region" description="Helical" evidence="10">
    <location>
        <begin position="55"/>
        <end position="75"/>
    </location>
</feature>
<keyword evidence="2" id="KW-0813">Transport</keyword>
<evidence type="ECO:0000259" key="11">
    <source>
        <dbReference type="Pfam" id="PF00999"/>
    </source>
</evidence>
<dbReference type="RefSeq" id="WP_144747786.1">
    <property type="nucleotide sequence ID" value="NZ_VMNW02000037.1"/>
</dbReference>
<evidence type="ECO:0000256" key="6">
    <source>
        <dbReference type="ARBA" id="ARBA00023053"/>
    </source>
</evidence>
<dbReference type="GO" id="GO:0015385">
    <property type="term" value="F:sodium:proton antiporter activity"/>
    <property type="evidence" value="ECO:0007669"/>
    <property type="project" value="InterPro"/>
</dbReference>
<dbReference type="Gene3D" id="6.10.140.1330">
    <property type="match status" value="1"/>
</dbReference>
<evidence type="ECO:0000256" key="4">
    <source>
        <dbReference type="ARBA" id="ARBA00022692"/>
    </source>
</evidence>
<protein>
    <submittedName>
        <fullName evidence="12">Sodium:proton antiporter</fullName>
    </submittedName>
</protein>
<gene>
    <name evidence="12" type="ORF">FPZ12_023460</name>
</gene>
<comment type="caution">
    <text evidence="12">The sequence shown here is derived from an EMBL/GenBank/DDBJ whole genome shotgun (WGS) entry which is preliminary data.</text>
</comment>
<dbReference type="GO" id="GO:0005886">
    <property type="term" value="C:plasma membrane"/>
    <property type="evidence" value="ECO:0007669"/>
    <property type="project" value="UniProtKB-SubCell"/>
</dbReference>
<sequence length="543" mass="57887">MLGEVAVAVLALLIIAAGAVLAPKVGVAAPLVLVLVGIGVSLAPVLEDFEVDPEWILQGLLPPLLYAAAVSMPAMNFRREFRAISGLSVLLVIASALVLGLLFAWLIPGIGFVWGAALGAIISPTDAVATSIIKATPVPNRVIVILEGESLLNDATALVLLRTAIVATTAGFSFWAALGTFAYAVAVAVVIGAFVGRLNLAVRRRVEDPTVNTILSFTVPFLASVPAEAAGSSGLVAAVVAGLVTGYHAPRRLSPQHRLSDSQNWASVELMLEGLVFLLMGLELSTILAEVPREHTGLGIALAIACAALVATLLTRAAYVTPLLWGLGRRRRRGERIQPRVAEMHEKLQAGELPEFRRGPGRGEYKRRDIERLTTHVRRMLADIDYLRSQPLRAKDGAIVVWAGMRGAVTVAAAQTLPAETPHRPLLLFVAFAVATLSLLVQGGTVGPLVARLFRNEPEEPRTPEEDTQQRQVLALLEDVMNQTPHEEGASEKQYRLSVLTAQRNALLDARDDGAYDADVLAHALRNVDATQIALELRGGPDG</sequence>
<dbReference type="AlphaFoldDB" id="A0A5N0V0N3"/>
<keyword evidence="13" id="KW-1185">Reference proteome</keyword>
<evidence type="ECO:0000256" key="7">
    <source>
        <dbReference type="ARBA" id="ARBA00023065"/>
    </source>
</evidence>
<evidence type="ECO:0000256" key="2">
    <source>
        <dbReference type="ARBA" id="ARBA00022448"/>
    </source>
</evidence>
<keyword evidence="8 10" id="KW-0472">Membrane</keyword>
<proteinExistence type="predicted"/>
<evidence type="ECO:0000313" key="12">
    <source>
        <dbReference type="EMBL" id="KAA9158067.1"/>
    </source>
</evidence>
<evidence type="ECO:0000256" key="1">
    <source>
        <dbReference type="ARBA" id="ARBA00004651"/>
    </source>
</evidence>
<keyword evidence="3" id="KW-1003">Cell membrane</keyword>
<evidence type="ECO:0000256" key="5">
    <source>
        <dbReference type="ARBA" id="ARBA00022989"/>
    </source>
</evidence>
<evidence type="ECO:0000256" key="8">
    <source>
        <dbReference type="ARBA" id="ARBA00023136"/>
    </source>
</evidence>
<dbReference type="OrthoDB" id="57886at2"/>
<dbReference type="Proteomes" id="UP000319769">
    <property type="component" value="Unassembled WGS sequence"/>
</dbReference>
<dbReference type="GO" id="GO:0051453">
    <property type="term" value="P:regulation of intracellular pH"/>
    <property type="evidence" value="ECO:0007669"/>
    <property type="project" value="TreeGrafter"/>
</dbReference>
<dbReference type="PANTHER" id="PTHR10110:SF86">
    <property type="entry name" value="SODIUM_HYDROGEN EXCHANGER 7"/>
    <property type="match status" value="1"/>
</dbReference>
<dbReference type="InterPro" id="IPR018422">
    <property type="entry name" value="Cation/H_exchanger_CPA1"/>
</dbReference>